<name>A0AAD8HMR0_9APIA</name>
<proteinExistence type="predicted"/>
<evidence type="ECO:0000313" key="3">
    <source>
        <dbReference type="Proteomes" id="UP001237642"/>
    </source>
</evidence>
<evidence type="ECO:0000313" key="2">
    <source>
        <dbReference type="EMBL" id="KAK1369027.1"/>
    </source>
</evidence>
<protein>
    <submittedName>
        <fullName evidence="2">Uncharacterized protein</fullName>
    </submittedName>
</protein>
<comment type="caution">
    <text evidence="2">The sequence shown here is derived from an EMBL/GenBank/DDBJ whole genome shotgun (WGS) entry which is preliminary data.</text>
</comment>
<organism evidence="2 3">
    <name type="scientific">Heracleum sosnowskyi</name>
    <dbReference type="NCBI Taxonomy" id="360622"/>
    <lineage>
        <taxon>Eukaryota</taxon>
        <taxon>Viridiplantae</taxon>
        <taxon>Streptophyta</taxon>
        <taxon>Embryophyta</taxon>
        <taxon>Tracheophyta</taxon>
        <taxon>Spermatophyta</taxon>
        <taxon>Magnoliopsida</taxon>
        <taxon>eudicotyledons</taxon>
        <taxon>Gunneridae</taxon>
        <taxon>Pentapetalae</taxon>
        <taxon>asterids</taxon>
        <taxon>campanulids</taxon>
        <taxon>Apiales</taxon>
        <taxon>Apiaceae</taxon>
        <taxon>Apioideae</taxon>
        <taxon>apioid superclade</taxon>
        <taxon>Tordylieae</taxon>
        <taxon>Tordyliinae</taxon>
        <taxon>Heracleum</taxon>
    </lineage>
</organism>
<evidence type="ECO:0000256" key="1">
    <source>
        <dbReference type="SAM" id="SignalP"/>
    </source>
</evidence>
<dbReference type="EMBL" id="JAUIZM010000008">
    <property type="protein sequence ID" value="KAK1369027.1"/>
    <property type="molecule type" value="Genomic_DNA"/>
</dbReference>
<dbReference type="Proteomes" id="UP001237642">
    <property type="component" value="Unassembled WGS sequence"/>
</dbReference>
<feature type="signal peptide" evidence="1">
    <location>
        <begin position="1"/>
        <end position="22"/>
    </location>
</feature>
<keyword evidence="1" id="KW-0732">Signal</keyword>
<dbReference type="AlphaFoldDB" id="A0AAD8HMR0"/>
<reference evidence="2" key="2">
    <citation type="submission" date="2023-05" db="EMBL/GenBank/DDBJ databases">
        <authorList>
            <person name="Schelkunov M.I."/>
        </authorList>
    </citation>
    <scope>NUCLEOTIDE SEQUENCE</scope>
    <source>
        <strain evidence="2">Hsosn_3</strain>
        <tissue evidence="2">Leaf</tissue>
    </source>
</reference>
<accession>A0AAD8HMR0</accession>
<keyword evidence="3" id="KW-1185">Reference proteome</keyword>
<gene>
    <name evidence="2" type="ORF">POM88_035119</name>
</gene>
<sequence>MEATTIYMFSCILFMNLITSSAVDTLSATANQTLRDGEVIESAGAGGVFELGFFSPGSSPPGLSSSRRRFMPLHAVAFFSAAEPPITRTYTSSGFTTVGGFTTAGGGATSPALIPNVEKNN</sequence>
<reference evidence="2" key="1">
    <citation type="submission" date="2023-02" db="EMBL/GenBank/DDBJ databases">
        <title>Genome of toxic invasive species Heracleum sosnowskyi carries increased number of genes despite the absence of recent whole-genome duplications.</title>
        <authorList>
            <person name="Schelkunov M."/>
            <person name="Shtratnikova V."/>
            <person name="Makarenko M."/>
            <person name="Klepikova A."/>
            <person name="Omelchenko D."/>
            <person name="Novikova G."/>
            <person name="Obukhova E."/>
            <person name="Bogdanov V."/>
            <person name="Penin A."/>
            <person name="Logacheva M."/>
        </authorList>
    </citation>
    <scope>NUCLEOTIDE SEQUENCE</scope>
    <source>
        <strain evidence="2">Hsosn_3</strain>
        <tissue evidence="2">Leaf</tissue>
    </source>
</reference>
<feature type="chain" id="PRO_5041950812" evidence="1">
    <location>
        <begin position="23"/>
        <end position="121"/>
    </location>
</feature>